<dbReference type="KEGG" id="fli:Fleli_1074"/>
<keyword evidence="3" id="KW-1185">Reference proteome</keyword>
<evidence type="ECO:0000313" key="3">
    <source>
        <dbReference type="Proteomes" id="UP000006054"/>
    </source>
</evidence>
<dbReference type="Proteomes" id="UP000006054">
    <property type="component" value="Chromosome"/>
</dbReference>
<dbReference type="EMBL" id="CP003345">
    <property type="protein sequence ID" value="AFM03512.1"/>
    <property type="molecule type" value="Genomic_DNA"/>
</dbReference>
<keyword evidence="1" id="KW-1133">Transmembrane helix</keyword>
<dbReference type="HOGENOM" id="CLU_2553284_0_0_10"/>
<name>I4AHS7_BERLS</name>
<gene>
    <name evidence="2" type="ordered locus">Fleli_1074</name>
</gene>
<reference evidence="3" key="1">
    <citation type="submission" date="2012-06" db="EMBL/GenBank/DDBJ databases">
        <title>The complete genome of Flexibacter litoralis DSM 6794.</title>
        <authorList>
            <person name="Lucas S."/>
            <person name="Copeland A."/>
            <person name="Lapidus A."/>
            <person name="Glavina del Rio T."/>
            <person name="Dalin E."/>
            <person name="Tice H."/>
            <person name="Bruce D."/>
            <person name="Goodwin L."/>
            <person name="Pitluck S."/>
            <person name="Peters L."/>
            <person name="Ovchinnikova G."/>
            <person name="Lu M."/>
            <person name="Kyrpides N."/>
            <person name="Mavromatis K."/>
            <person name="Ivanova N."/>
            <person name="Brettin T."/>
            <person name="Detter J.C."/>
            <person name="Han C."/>
            <person name="Larimer F."/>
            <person name="Land M."/>
            <person name="Hauser L."/>
            <person name="Markowitz V."/>
            <person name="Cheng J.-F."/>
            <person name="Hugenholtz P."/>
            <person name="Woyke T."/>
            <person name="Wu D."/>
            <person name="Spring S."/>
            <person name="Lang E."/>
            <person name="Kopitz M."/>
            <person name="Brambilla E."/>
            <person name="Klenk H.-P."/>
            <person name="Eisen J.A."/>
        </authorList>
    </citation>
    <scope>NUCLEOTIDE SEQUENCE [LARGE SCALE GENOMIC DNA]</scope>
    <source>
        <strain evidence="3">ATCC 23117 / DSM 6794 / NBRC 15988 / NCIMB 1366 / Sio-4</strain>
    </source>
</reference>
<feature type="transmembrane region" description="Helical" evidence="1">
    <location>
        <begin position="7"/>
        <end position="25"/>
    </location>
</feature>
<evidence type="ECO:0000313" key="2">
    <source>
        <dbReference type="EMBL" id="AFM03512.1"/>
    </source>
</evidence>
<dbReference type="AlphaFoldDB" id="I4AHS7"/>
<organism evidence="2 3">
    <name type="scientific">Bernardetia litoralis (strain ATCC 23117 / DSM 6794 / NBRC 15988 / NCIMB 1366 / Fx l1 / Sio-4)</name>
    <name type="common">Flexibacter litoralis</name>
    <dbReference type="NCBI Taxonomy" id="880071"/>
    <lineage>
        <taxon>Bacteria</taxon>
        <taxon>Pseudomonadati</taxon>
        <taxon>Bacteroidota</taxon>
        <taxon>Cytophagia</taxon>
        <taxon>Cytophagales</taxon>
        <taxon>Bernardetiaceae</taxon>
        <taxon>Bernardetia</taxon>
    </lineage>
</organism>
<evidence type="ECO:0000256" key="1">
    <source>
        <dbReference type="SAM" id="Phobius"/>
    </source>
</evidence>
<keyword evidence="1" id="KW-0812">Transmembrane</keyword>
<accession>I4AHS7</accession>
<keyword evidence="1" id="KW-0472">Membrane</keyword>
<protein>
    <submittedName>
        <fullName evidence="2">Uncharacterized protein</fullName>
    </submittedName>
</protein>
<sequence>MNNYIKIGLKILFYGSALVGSVLFFKPFKIVTAYFSLYVISPLLIFLAWLADGILGMLLSGIFLSLFYTPLPTYTELILVLE</sequence>
<proteinExistence type="predicted"/>
<dbReference type="RefSeq" id="WP_014796970.1">
    <property type="nucleotide sequence ID" value="NC_018018.1"/>
</dbReference>